<reference evidence="1" key="1">
    <citation type="submission" date="2020-10" db="EMBL/GenBank/DDBJ databases">
        <authorList>
            <person name="Gilroy R."/>
        </authorList>
    </citation>
    <scope>NUCLEOTIDE SEQUENCE</scope>
    <source>
        <strain evidence="1">CHK165-10780</strain>
    </source>
</reference>
<dbReference type="AlphaFoldDB" id="A0A9D0Z082"/>
<organism evidence="1 2">
    <name type="scientific">Candidatus Faecenecus gallistercoris</name>
    <dbReference type="NCBI Taxonomy" id="2840793"/>
    <lineage>
        <taxon>Bacteria</taxon>
        <taxon>Bacillati</taxon>
        <taxon>Bacillota</taxon>
        <taxon>Bacillota incertae sedis</taxon>
        <taxon>Candidatus Faecenecus</taxon>
    </lineage>
</organism>
<name>A0A9D0Z082_9FIRM</name>
<dbReference type="Proteomes" id="UP000886725">
    <property type="component" value="Unassembled WGS sequence"/>
</dbReference>
<protein>
    <submittedName>
        <fullName evidence="1">Uncharacterized protein</fullName>
    </submittedName>
</protein>
<sequence length="133" mass="14995">MKYLKSVLGVFVLSLFLSSMGVSGVGIVMMNDVIIPNFKGTYTSNYRVSKTDETYEQSIAREYCVDSIGRNSRSVSAKAKPNSSEVTTEWVNTVDYKNIELGEKTKNLIEWNLLLQANTNSLTTAVFYGTWYY</sequence>
<dbReference type="EMBL" id="DVFU01000096">
    <property type="protein sequence ID" value="HIQ65064.1"/>
    <property type="molecule type" value="Genomic_DNA"/>
</dbReference>
<evidence type="ECO:0000313" key="2">
    <source>
        <dbReference type="Proteomes" id="UP000886725"/>
    </source>
</evidence>
<gene>
    <name evidence="1" type="ORF">IAC85_04920</name>
</gene>
<reference evidence="1" key="2">
    <citation type="journal article" date="2021" name="PeerJ">
        <title>Extensive microbial diversity within the chicken gut microbiome revealed by metagenomics and culture.</title>
        <authorList>
            <person name="Gilroy R."/>
            <person name="Ravi A."/>
            <person name="Getino M."/>
            <person name="Pursley I."/>
            <person name="Horton D.L."/>
            <person name="Alikhan N.F."/>
            <person name="Baker D."/>
            <person name="Gharbi K."/>
            <person name="Hall N."/>
            <person name="Watson M."/>
            <person name="Adriaenssens E.M."/>
            <person name="Foster-Nyarko E."/>
            <person name="Jarju S."/>
            <person name="Secka A."/>
            <person name="Antonio M."/>
            <person name="Oren A."/>
            <person name="Chaudhuri R.R."/>
            <person name="La Ragione R."/>
            <person name="Hildebrand F."/>
            <person name="Pallen M.J."/>
        </authorList>
    </citation>
    <scope>NUCLEOTIDE SEQUENCE</scope>
    <source>
        <strain evidence="1">CHK165-10780</strain>
    </source>
</reference>
<accession>A0A9D0Z082</accession>
<evidence type="ECO:0000313" key="1">
    <source>
        <dbReference type="EMBL" id="HIQ65064.1"/>
    </source>
</evidence>
<proteinExistence type="predicted"/>
<comment type="caution">
    <text evidence="1">The sequence shown here is derived from an EMBL/GenBank/DDBJ whole genome shotgun (WGS) entry which is preliminary data.</text>
</comment>